<dbReference type="Gene3D" id="3.20.20.100">
    <property type="entry name" value="NADP-dependent oxidoreductase domain"/>
    <property type="match status" value="1"/>
</dbReference>
<keyword evidence="1" id="KW-0521">NADP</keyword>
<evidence type="ECO:0000256" key="1">
    <source>
        <dbReference type="ARBA" id="ARBA00022857"/>
    </source>
</evidence>
<name>A0A850R9P9_9LACO</name>
<dbReference type="PANTHER" id="PTHR43827:SF3">
    <property type="entry name" value="NADP-DEPENDENT OXIDOREDUCTASE DOMAIN-CONTAINING PROTEIN"/>
    <property type="match status" value="1"/>
</dbReference>
<sequence>MTRTLAAGYRLVLTTKERAKTTAIGQASQESGINRADLFLAAQVTIADLSYREIQTTFCQILDDLQTFHLYLCLVQLPRGGESKNWQILCDLYQVGQIRALGVINVPTRHFLEFLESFPAVPAVNQIDFQGGKLPVSAQLELAAALTLTNNNFCLSEWEMAQLSASWLD</sequence>
<proteinExistence type="predicted"/>
<dbReference type="GO" id="GO:0016616">
    <property type="term" value="F:oxidoreductase activity, acting on the CH-OH group of donors, NAD or NADP as acceptor"/>
    <property type="evidence" value="ECO:0007669"/>
    <property type="project" value="UniProtKB-ARBA"/>
</dbReference>
<keyword evidence="4" id="KW-1185">Reference proteome</keyword>
<dbReference type="PANTHER" id="PTHR43827">
    <property type="entry name" value="2,5-DIKETO-D-GLUCONIC ACID REDUCTASE"/>
    <property type="match status" value="1"/>
</dbReference>
<evidence type="ECO:0000313" key="4">
    <source>
        <dbReference type="Proteomes" id="UP000563523"/>
    </source>
</evidence>
<dbReference type="InterPro" id="IPR020471">
    <property type="entry name" value="AKR"/>
</dbReference>
<gene>
    <name evidence="3" type="ORF">HU830_02820</name>
</gene>
<dbReference type="RefSeq" id="WP_176942276.1">
    <property type="nucleotide sequence ID" value="NZ_JABZEC010000002.1"/>
</dbReference>
<evidence type="ECO:0000313" key="3">
    <source>
        <dbReference type="EMBL" id="NVY96116.1"/>
    </source>
</evidence>
<accession>A0A850R9P9</accession>
<dbReference type="Proteomes" id="UP000563523">
    <property type="component" value="Unassembled WGS sequence"/>
</dbReference>
<dbReference type="EMBL" id="JABZEC010000002">
    <property type="protein sequence ID" value="NVY96116.1"/>
    <property type="molecule type" value="Genomic_DNA"/>
</dbReference>
<keyword evidence="2" id="KW-0560">Oxidoreductase</keyword>
<dbReference type="SUPFAM" id="SSF51430">
    <property type="entry name" value="NAD(P)-linked oxidoreductase"/>
    <property type="match status" value="1"/>
</dbReference>
<evidence type="ECO:0000256" key="2">
    <source>
        <dbReference type="ARBA" id="ARBA00023002"/>
    </source>
</evidence>
<protein>
    <submittedName>
        <fullName evidence="3">Uncharacterized protein</fullName>
    </submittedName>
</protein>
<dbReference type="AlphaFoldDB" id="A0A850R9P9"/>
<organism evidence="3 4">
    <name type="scientific">Bombilactobacillus apium</name>
    <dbReference type="NCBI Taxonomy" id="2675299"/>
    <lineage>
        <taxon>Bacteria</taxon>
        <taxon>Bacillati</taxon>
        <taxon>Bacillota</taxon>
        <taxon>Bacilli</taxon>
        <taxon>Lactobacillales</taxon>
        <taxon>Lactobacillaceae</taxon>
        <taxon>Bombilactobacillus</taxon>
    </lineage>
</organism>
<comment type="caution">
    <text evidence="3">The sequence shown here is derived from an EMBL/GenBank/DDBJ whole genome shotgun (WGS) entry which is preliminary data.</text>
</comment>
<dbReference type="InterPro" id="IPR036812">
    <property type="entry name" value="NAD(P)_OxRdtase_dom_sf"/>
</dbReference>
<reference evidence="3 4" key="1">
    <citation type="submission" date="2020-06" db="EMBL/GenBank/DDBJ databases">
        <authorList>
            <person name="Kang J."/>
        </authorList>
    </citation>
    <scope>NUCLEOTIDE SEQUENCE [LARGE SCALE GENOMIC DNA]</scope>
    <source>
        <strain evidence="3 4">DCY120</strain>
    </source>
</reference>